<dbReference type="Proteomes" id="UP000622547">
    <property type="component" value="Unassembled WGS sequence"/>
</dbReference>
<feature type="binding site" evidence="3">
    <location>
        <position position="99"/>
    </location>
    <ligand>
        <name>Fe cation</name>
        <dbReference type="ChEBI" id="CHEBI:24875"/>
        <note>catalytic</note>
    </ligand>
</feature>
<feature type="binding site" evidence="3">
    <location>
        <position position="151"/>
    </location>
    <ligand>
        <name>Fe cation</name>
        <dbReference type="ChEBI" id="CHEBI:24875"/>
        <note>catalytic</note>
    </ligand>
</feature>
<accession>A0A8J3U0F0</accession>
<dbReference type="InterPro" id="IPR010300">
    <property type="entry name" value="CDO_1"/>
</dbReference>
<name>A0A8J3U0F0_9ACTN</name>
<evidence type="ECO:0000256" key="3">
    <source>
        <dbReference type="PIRSR" id="PIRSR610300-51"/>
    </source>
</evidence>
<proteinExistence type="inferred from homology"/>
<dbReference type="GO" id="GO:0005506">
    <property type="term" value="F:iron ion binding"/>
    <property type="evidence" value="ECO:0007669"/>
    <property type="project" value="InterPro"/>
</dbReference>
<reference evidence="4 5" key="1">
    <citation type="submission" date="2021-01" db="EMBL/GenBank/DDBJ databases">
        <title>Whole genome shotgun sequence of Planotetraspora phitsanulokensis NBRC 104273.</title>
        <authorList>
            <person name="Komaki H."/>
            <person name="Tamura T."/>
        </authorList>
    </citation>
    <scope>NUCLEOTIDE SEQUENCE [LARGE SCALE GENOMIC DNA]</scope>
    <source>
        <strain evidence="4 5">NBRC 104273</strain>
    </source>
</reference>
<gene>
    <name evidence="4" type="ORF">Pph01_10120</name>
</gene>
<comment type="caution">
    <text evidence="4">The sequence shown here is derived from an EMBL/GenBank/DDBJ whole genome shotgun (WGS) entry which is preliminary data.</text>
</comment>
<protein>
    <recommendedName>
        <fullName evidence="6">Cysteine dioxygenase</fullName>
    </recommendedName>
</protein>
<dbReference type="SUPFAM" id="SSF51182">
    <property type="entry name" value="RmlC-like cupins"/>
    <property type="match status" value="1"/>
</dbReference>
<comment type="similarity">
    <text evidence="1">Belongs to the cysteine dioxygenase family.</text>
</comment>
<feature type="cross-link" description="3'-(S-cysteinyl)-tyrosine (Cys-Tyr)" evidence="2">
    <location>
        <begin position="105"/>
        <end position="167"/>
    </location>
</feature>
<sequence length="193" mass="20390">MKTTQTSRAAVTGPETPSLEGMYAAIRAATRIPADWQVVVDAVVVGLSGKLPPADEVLREVPAQARQGSDRSQVLHVEPDGSFSVVALISRPGQATSVHDHTTWCAVAVVAGTEYEERFSLDESGQALLLTGTRTDQAGTVSGFAPPGDIHRVTSLGPSVGVSLHVYGTDLARIGNSVRRTYDLPIVEPYEIG</sequence>
<evidence type="ECO:0000256" key="2">
    <source>
        <dbReference type="PIRSR" id="PIRSR610300-50"/>
    </source>
</evidence>
<dbReference type="Pfam" id="PF05995">
    <property type="entry name" value="CDO_I"/>
    <property type="match status" value="1"/>
</dbReference>
<dbReference type="Gene3D" id="2.60.120.10">
    <property type="entry name" value="Jelly Rolls"/>
    <property type="match status" value="1"/>
</dbReference>
<keyword evidence="3" id="KW-0479">Metal-binding</keyword>
<keyword evidence="3" id="KW-0408">Iron</keyword>
<evidence type="ECO:0008006" key="6">
    <source>
        <dbReference type="Google" id="ProtNLM"/>
    </source>
</evidence>
<dbReference type="AlphaFoldDB" id="A0A8J3U0F0"/>
<feature type="binding site" evidence="3">
    <location>
        <position position="101"/>
    </location>
    <ligand>
        <name>Fe cation</name>
        <dbReference type="ChEBI" id="CHEBI:24875"/>
        <note>catalytic</note>
    </ligand>
</feature>
<evidence type="ECO:0000256" key="1">
    <source>
        <dbReference type="ARBA" id="ARBA00006622"/>
    </source>
</evidence>
<evidence type="ECO:0000313" key="4">
    <source>
        <dbReference type="EMBL" id="GII36009.1"/>
    </source>
</evidence>
<dbReference type="EMBL" id="BOOP01000003">
    <property type="protein sequence ID" value="GII36009.1"/>
    <property type="molecule type" value="Genomic_DNA"/>
</dbReference>
<evidence type="ECO:0000313" key="5">
    <source>
        <dbReference type="Proteomes" id="UP000622547"/>
    </source>
</evidence>
<organism evidence="4 5">
    <name type="scientific">Planotetraspora phitsanulokensis</name>
    <dbReference type="NCBI Taxonomy" id="575192"/>
    <lineage>
        <taxon>Bacteria</taxon>
        <taxon>Bacillati</taxon>
        <taxon>Actinomycetota</taxon>
        <taxon>Actinomycetes</taxon>
        <taxon>Streptosporangiales</taxon>
        <taxon>Streptosporangiaceae</taxon>
        <taxon>Planotetraspora</taxon>
    </lineage>
</organism>
<dbReference type="InterPro" id="IPR011051">
    <property type="entry name" value="RmlC_Cupin_sf"/>
</dbReference>
<keyword evidence="5" id="KW-1185">Reference proteome</keyword>
<dbReference type="CDD" id="cd10548">
    <property type="entry name" value="cupin_CDO"/>
    <property type="match status" value="1"/>
</dbReference>
<keyword evidence="2" id="KW-0883">Thioether bond</keyword>
<dbReference type="InterPro" id="IPR014710">
    <property type="entry name" value="RmlC-like_jellyroll"/>
</dbReference>
<dbReference type="GO" id="GO:0016702">
    <property type="term" value="F:oxidoreductase activity, acting on single donors with incorporation of molecular oxygen, incorporation of two atoms of oxygen"/>
    <property type="evidence" value="ECO:0007669"/>
    <property type="project" value="InterPro"/>
</dbReference>